<dbReference type="AlphaFoldDB" id="L0KZD7"/>
<accession>L0KZD7</accession>
<reference evidence="2" key="1">
    <citation type="submission" date="2012-02" db="EMBL/GenBank/DDBJ databases">
        <title>Complete sequence of chromosome of Methanomethylovorans hollandica DSM 15978.</title>
        <authorList>
            <person name="Lucas S."/>
            <person name="Copeland A."/>
            <person name="Lapidus A."/>
            <person name="Glavina del Rio T."/>
            <person name="Dalin E."/>
            <person name="Tice H."/>
            <person name="Bruce D."/>
            <person name="Goodwin L."/>
            <person name="Pitluck S."/>
            <person name="Peters L."/>
            <person name="Mikhailova N."/>
            <person name="Held B."/>
            <person name="Kyrpides N."/>
            <person name="Mavromatis K."/>
            <person name="Ivanova N."/>
            <person name="Brettin T."/>
            <person name="Detter J.C."/>
            <person name="Han C."/>
            <person name="Larimer F."/>
            <person name="Land M."/>
            <person name="Hauser L."/>
            <person name="Markowitz V."/>
            <person name="Cheng J.-F."/>
            <person name="Hugenholtz P."/>
            <person name="Woyke T."/>
            <person name="Wu D."/>
            <person name="Spring S."/>
            <person name="Schroeder M."/>
            <person name="Brambilla E."/>
            <person name="Klenk H.-P."/>
            <person name="Eisen J.A."/>
        </authorList>
    </citation>
    <scope>NUCLEOTIDE SEQUENCE [LARGE SCALE GENOMIC DNA]</scope>
    <source>
        <strain evidence="2">DSM 15978 / NBRC 107637 / DMS1</strain>
    </source>
</reference>
<protein>
    <recommendedName>
        <fullName evidence="3">DUF3168 domain-containing protein</fullName>
    </recommendedName>
</protein>
<dbReference type="STRING" id="867904.Metho_1228"/>
<sequence length="143" mass="15903">MTTIHGAIRSLLLGSTAVTDLVSTRIYPVQIPFGTTYPAISIHEISGLEDYVVGYEAHRYQVSIFSESFTIAQDIKQAIKLCLNRYSGTVDGHNIKSLSFLSSLELYEDESRMYHLPLDFQIVHYNDSGDNQQPTLNLDGGSA</sequence>
<dbReference type="HOGENOM" id="CLU_150435_0_0_2"/>
<evidence type="ECO:0000313" key="2">
    <source>
        <dbReference type="Proteomes" id="UP000010866"/>
    </source>
</evidence>
<dbReference type="GeneID" id="14407037"/>
<evidence type="ECO:0000313" key="1">
    <source>
        <dbReference type="EMBL" id="AGB49458.1"/>
    </source>
</evidence>
<gene>
    <name evidence="1" type="ordered locus">Metho_1228</name>
</gene>
<dbReference type="Pfam" id="PF11367">
    <property type="entry name" value="Tail_completion_gp17"/>
    <property type="match status" value="1"/>
</dbReference>
<dbReference type="InterPro" id="IPR021508">
    <property type="entry name" value="Gp17-like"/>
</dbReference>
<dbReference type="KEGG" id="mhz:Metho_1228"/>
<evidence type="ECO:0008006" key="3">
    <source>
        <dbReference type="Google" id="ProtNLM"/>
    </source>
</evidence>
<dbReference type="InterPro" id="IPR053745">
    <property type="entry name" value="Viral_Tail_Comp_sf"/>
</dbReference>
<keyword evidence="2" id="KW-1185">Reference proteome</keyword>
<dbReference type="OrthoDB" id="122395at2157"/>
<dbReference type="Proteomes" id="UP000010866">
    <property type="component" value="Chromosome"/>
</dbReference>
<proteinExistence type="predicted"/>
<name>L0KZD7_METHD</name>
<dbReference type="Gene3D" id="3.30.2000.30">
    <property type="match status" value="1"/>
</dbReference>
<dbReference type="RefSeq" id="WP_015324624.1">
    <property type="nucleotide sequence ID" value="NC_019977.1"/>
</dbReference>
<organism evidence="1 2">
    <name type="scientific">Methanomethylovorans hollandica (strain DSM 15978 / NBRC 107637 / DMS1)</name>
    <dbReference type="NCBI Taxonomy" id="867904"/>
    <lineage>
        <taxon>Archaea</taxon>
        <taxon>Methanobacteriati</taxon>
        <taxon>Methanobacteriota</taxon>
        <taxon>Stenosarchaea group</taxon>
        <taxon>Methanomicrobia</taxon>
        <taxon>Methanosarcinales</taxon>
        <taxon>Methanosarcinaceae</taxon>
        <taxon>Methanomethylovorans</taxon>
    </lineage>
</organism>
<dbReference type="EMBL" id="CP003362">
    <property type="protein sequence ID" value="AGB49458.1"/>
    <property type="molecule type" value="Genomic_DNA"/>
</dbReference>